<evidence type="ECO:0000256" key="3">
    <source>
        <dbReference type="ARBA" id="ARBA00022475"/>
    </source>
</evidence>
<protein>
    <recommendedName>
        <fullName evidence="6">Caveolin</fullName>
    </recommendedName>
</protein>
<evidence type="ECO:0000256" key="2">
    <source>
        <dbReference type="ARBA" id="ARBA00010988"/>
    </source>
</evidence>
<keyword evidence="8" id="KW-1133">Transmembrane helix</keyword>
<sequence length="154" mass="17714">MIHAKTNKRIQEMAQNEDRDPNDLNRHLEVSWEDVIGEPEGVHSPEFIWKISNQCFRISKGCSYILLTAIFAPLTAFCFGFTFACLAFKHIWCTAPCLRVWKITCTATRSFVTPCMEAITVPFCESIGTFWSQIKIRKQNLLPDISRKDEVIPI</sequence>
<evidence type="ECO:0000313" key="9">
    <source>
        <dbReference type="Proteomes" id="UP000192223"/>
    </source>
</evidence>
<comment type="similarity">
    <text evidence="2 6">Belongs to the caveolin family.</text>
</comment>
<feature type="transmembrane region" description="Helical" evidence="8">
    <location>
        <begin position="64"/>
        <end position="92"/>
    </location>
</feature>
<organism evidence="9 10">
    <name type="scientific">Agrilus planipennis</name>
    <name type="common">Emerald ash borer</name>
    <name type="synonym">Agrilus marcopoli</name>
    <dbReference type="NCBI Taxonomy" id="224129"/>
    <lineage>
        <taxon>Eukaryota</taxon>
        <taxon>Metazoa</taxon>
        <taxon>Ecdysozoa</taxon>
        <taxon>Arthropoda</taxon>
        <taxon>Hexapoda</taxon>
        <taxon>Insecta</taxon>
        <taxon>Pterygota</taxon>
        <taxon>Neoptera</taxon>
        <taxon>Endopterygota</taxon>
        <taxon>Coleoptera</taxon>
        <taxon>Polyphaga</taxon>
        <taxon>Elateriformia</taxon>
        <taxon>Buprestoidea</taxon>
        <taxon>Buprestidae</taxon>
        <taxon>Agrilinae</taxon>
        <taxon>Agrilus</taxon>
    </lineage>
</organism>
<dbReference type="GO" id="GO:0005901">
    <property type="term" value="C:caveola"/>
    <property type="evidence" value="ECO:0007669"/>
    <property type="project" value="UniProtKB-SubCell"/>
</dbReference>
<proteinExistence type="inferred from homology"/>
<dbReference type="InParanoid" id="A0A7F5RCZ3"/>
<feature type="region of interest" description="Disordered" evidence="7">
    <location>
        <begin position="1"/>
        <end position="23"/>
    </location>
</feature>
<name>A0A7F5RCZ3_AGRPL</name>
<keyword evidence="4 6" id="KW-0333">Golgi apparatus</keyword>
<evidence type="ECO:0000256" key="6">
    <source>
        <dbReference type="RuleBase" id="RU000680"/>
    </source>
</evidence>
<comment type="subcellular location">
    <subcellularLocation>
        <location evidence="1 6">Cell membrane</location>
        <topology evidence="1 6">Peripheral membrane protein</topology>
    </subcellularLocation>
    <subcellularLocation>
        <location evidence="6">Golgi apparatus membrane</location>
        <topology evidence="6">Peripheral membrane protein</topology>
    </subcellularLocation>
    <subcellularLocation>
        <location evidence="6">Membrane</location>
        <location evidence="6">Caveola</location>
        <topology evidence="6">Peripheral membrane protein</topology>
    </subcellularLocation>
</comment>
<evidence type="ECO:0000313" key="10">
    <source>
        <dbReference type="RefSeq" id="XP_025833842.1"/>
    </source>
</evidence>
<keyword evidence="9" id="KW-1185">Reference proteome</keyword>
<dbReference type="GO" id="GO:0070836">
    <property type="term" value="P:caveola assembly"/>
    <property type="evidence" value="ECO:0007669"/>
    <property type="project" value="InterPro"/>
</dbReference>
<dbReference type="AlphaFoldDB" id="A0A7F5RCZ3"/>
<evidence type="ECO:0000256" key="1">
    <source>
        <dbReference type="ARBA" id="ARBA00004202"/>
    </source>
</evidence>
<dbReference type="OrthoDB" id="5917823at2759"/>
<gene>
    <name evidence="10" type="primary">LOC112905498</name>
</gene>
<dbReference type="RefSeq" id="XP_025833842.1">
    <property type="nucleotide sequence ID" value="XM_025978057.1"/>
</dbReference>
<dbReference type="KEGG" id="apln:112905498"/>
<evidence type="ECO:0000256" key="4">
    <source>
        <dbReference type="ARBA" id="ARBA00023034"/>
    </source>
</evidence>
<dbReference type="Proteomes" id="UP000192223">
    <property type="component" value="Unplaced"/>
</dbReference>
<reference evidence="10" key="1">
    <citation type="submission" date="2025-08" db="UniProtKB">
        <authorList>
            <consortium name="RefSeq"/>
        </authorList>
    </citation>
    <scope>IDENTIFICATION</scope>
    <source>
        <tissue evidence="10">Entire body</tissue>
    </source>
</reference>
<accession>A0A7F5RCZ3</accession>
<dbReference type="GO" id="GO:0060090">
    <property type="term" value="F:molecular adaptor activity"/>
    <property type="evidence" value="ECO:0007669"/>
    <property type="project" value="TreeGrafter"/>
</dbReference>
<dbReference type="PANTHER" id="PTHR10844">
    <property type="entry name" value="CAVEOLIN"/>
    <property type="match status" value="1"/>
</dbReference>
<evidence type="ECO:0000256" key="8">
    <source>
        <dbReference type="SAM" id="Phobius"/>
    </source>
</evidence>
<dbReference type="PANTHER" id="PTHR10844:SF19">
    <property type="entry name" value="CAVEOLIN-2"/>
    <property type="match status" value="1"/>
</dbReference>
<keyword evidence="8" id="KW-0812">Transmembrane</keyword>
<comment type="function">
    <text evidence="6">May act as a scaffolding protein within caveolar membranes. Interacts directly with G-protein alpha subunits and can functionally regulate their activity.</text>
</comment>
<dbReference type="InterPro" id="IPR001612">
    <property type="entry name" value="Caveolin"/>
</dbReference>
<evidence type="ECO:0000256" key="7">
    <source>
        <dbReference type="SAM" id="MobiDB-lite"/>
    </source>
</evidence>
<dbReference type="Pfam" id="PF01146">
    <property type="entry name" value="Caveolin"/>
    <property type="match status" value="1"/>
</dbReference>
<dbReference type="GeneID" id="112905498"/>
<dbReference type="GO" id="GO:0000139">
    <property type="term" value="C:Golgi membrane"/>
    <property type="evidence" value="ECO:0007669"/>
    <property type="project" value="UniProtKB-SubCell"/>
</dbReference>
<keyword evidence="5 6" id="KW-0472">Membrane</keyword>
<keyword evidence="3 6" id="KW-1003">Cell membrane</keyword>
<evidence type="ECO:0000256" key="5">
    <source>
        <dbReference type="ARBA" id="ARBA00023136"/>
    </source>
</evidence>